<organism evidence="1 2">
    <name type="scientific">Spirosoma sordidisoli</name>
    <dbReference type="NCBI Taxonomy" id="2502893"/>
    <lineage>
        <taxon>Bacteria</taxon>
        <taxon>Pseudomonadati</taxon>
        <taxon>Bacteroidota</taxon>
        <taxon>Cytophagia</taxon>
        <taxon>Cytophagales</taxon>
        <taxon>Cytophagaceae</taxon>
        <taxon>Spirosoma</taxon>
    </lineage>
</organism>
<proteinExistence type="predicted"/>
<dbReference type="GO" id="GO:0006352">
    <property type="term" value="P:DNA-templated transcription initiation"/>
    <property type="evidence" value="ECO:0007669"/>
    <property type="project" value="InterPro"/>
</dbReference>
<gene>
    <name evidence="1" type="ORF">EQG79_09265</name>
</gene>
<reference evidence="1 2" key="1">
    <citation type="submission" date="2019-01" db="EMBL/GenBank/DDBJ databases">
        <title>Spirosoma flava sp. nov., a propanil-degrading bacterium isolated from herbicide-contaminated soil.</title>
        <authorList>
            <person name="Zhang L."/>
            <person name="Jiang J.-D."/>
        </authorList>
    </citation>
    <scope>NUCLEOTIDE SEQUENCE [LARGE SCALE GENOMIC DNA]</scope>
    <source>
        <strain evidence="1 2">TY50</strain>
    </source>
</reference>
<name>A0A4Q2UT99_9BACT</name>
<dbReference type="Gene3D" id="1.10.1740.10">
    <property type="match status" value="1"/>
</dbReference>
<dbReference type="InterPro" id="IPR013325">
    <property type="entry name" value="RNA_pol_sigma_r2"/>
</dbReference>
<dbReference type="SUPFAM" id="SSF88946">
    <property type="entry name" value="Sigma2 domain of RNA polymerase sigma factors"/>
    <property type="match status" value="1"/>
</dbReference>
<evidence type="ECO:0000313" key="2">
    <source>
        <dbReference type="Proteomes" id="UP000290407"/>
    </source>
</evidence>
<accession>A0A4Q2UT99</accession>
<protein>
    <submittedName>
        <fullName evidence="1">Sigma-70 family RNA polymerase sigma factor</fullName>
    </submittedName>
</protein>
<dbReference type="AlphaFoldDB" id="A0A4Q2UT99"/>
<dbReference type="Proteomes" id="UP000290407">
    <property type="component" value="Unassembled WGS sequence"/>
</dbReference>
<sequence length="233" mass="27322">MDFFLRKDWRDPYRRLADSDLLERIRAGCGQAPDYLMETYLPPLLSFARKEMYGKPQALGEPGDYAHDALLLLWTRAKTEGAAVLKHDATTILGWLKQTVRYRLNNAERKEQKHWRDAIQTSPDDEPTESILTQIADPSACLTDKPEKEVFDIVEEVLDIYPKKEPPLDTLVRKRWMEWLSWKETAAVMAHLYPTHAPAFEPIYVERSYWGRNHRVPFNNLLRNVLKRYGYDS</sequence>
<dbReference type="RefSeq" id="WP_129601277.1">
    <property type="nucleotide sequence ID" value="NZ_SBLB01000002.1"/>
</dbReference>
<dbReference type="GO" id="GO:0003700">
    <property type="term" value="F:DNA-binding transcription factor activity"/>
    <property type="evidence" value="ECO:0007669"/>
    <property type="project" value="InterPro"/>
</dbReference>
<keyword evidence="2" id="KW-1185">Reference proteome</keyword>
<comment type="caution">
    <text evidence="1">The sequence shown here is derived from an EMBL/GenBank/DDBJ whole genome shotgun (WGS) entry which is preliminary data.</text>
</comment>
<dbReference type="EMBL" id="SBLB01000002">
    <property type="protein sequence ID" value="RYC70049.1"/>
    <property type="molecule type" value="Genomic_DNA"/>
</dbReference>
<evidence type="ECO:0000313" key="1">
    <source>
        <dbReference type="EMBL" id="RYC70049.1"/>
    </source>
</evidence>